<comment type="caution">
    <text evidence="1">The sequence shown here is derived from an EMBL/GenBank/DDBJ whole genome shotgun (WGS) entry which is preliminary data.</text>
</comment>
<evidence type="ECO:0000313" key="2">
    <source>
        <dbReference type="Proteomes" id="UP001057402"/>
    </source>
</evidence>
<name>A0ACB9S6G4_9MYRT</name>
<evidence type="ECO:0000313" key="1">
    <source>
        <dbReference type="EMBL" id="KAI4386955.1"/>
    </source>
</evidence>
<protein>
    <submittedName>
        <fullName evidence="1">Uncharacterized protein</fullName>
    </submittedName>
</protein>
<gene>
    <name evidence="1" type="ORF">MLD38_004828</name>
</gene>
<dbReference type="Proteomes" id="UP001057402">
    <property type="component" value="Chromosome 2"/>
</dbReference>
<keyword evidence="2" id="KW-1185">Reference proteome</keyword>
<sequence>MAPAIPSISDATTPSQVGLGVMTIFLCAFVLFKCVSHSRRRYRHWQECYGFFEEEPVIQVVNNESVVYHATSAEEEMNHVSVWQKNIIMGGKCQLPDFSGVIIYDADGKIVCPTKTRE</sequence>
<organism evidence="1 2">
    <name type="scientific">Melastoma candidum</name>
    <dbReference type="NCBI Taxonomy" id="119954"/>
    <lineage>
        <taxon>Eukaryota</taxon>
        <taxon>Viridiplantae</taxon>
        <taxon>Streptophyta</taxon>
        <taxon>Embryophyta</taxon>
        <taxon>Tracheophyta</taxon>
        <taxon>Spermatophyta</taxon>
        <taxon>Magnoliopsida</taxon>
        <taxon>eudicotyledons</taxon>
        <taxon>Gunneridae</taxon>
        <taxon>Pentapetalae</taxon>
        <taxon>rosids</taxon>
        <taxon>malvids</taxon>
        <taxon>Myrtales</taxon>
        <taxon>Melastomataceae</taxon>
        <taxon>Melastomatoideae</taxon>
        <taxon>Melastomateae</taxon>
        <taxon>Melastoma</taxon>
    </lineage>
</organism>
<reference evidence="2" key="1">
    <citation type="journal article" date="2023" name="Front. Plant Sci.">
        <title>Chromosomal-level genome assembly of Melastoma candidum provides insights into trichome evolution.</title>
        <authorList>
            <person name="Zhong Y."/>
            <person name="Wu W."/>
            <person name="Sun C."/>
            <person name="Zou P."/>
            <person name="Liu Y."/>
            <person name="Dai S."/>
            <person name="Zhou R."/>
        </authorList>
    </citation>
    <scope>NUCLEOTIDE SEQUENCE [LARGE SCALE GENOMIC DNA]</scope>
</reference>
<accession>A0ACB9S6G4</accession>
<dbReference type="EMBL" id="CM042881">
    <property type="protein sequence ID" value="KAI4386955.1"/>
    <property type="molecule type" value="Genomic_DNA"/>
</dbReference>
<proteinExistence type="predicted"/>